<reference evidence="6 8" key="3">
    <citation type="submission" date="2020-03" db="EMBL/GenBank/DDBJ databases">
        <title>Soil Listeria distribution.</title>
        <authorList>
            <person name="Liao J."/>
            <person name="Wiedmann M."/>
        </authorList>
    </citation>
    <scope>NUCLEOTIDE SEQUENCE [LARGE SCALE GENOMIC DNA]</scope>
    <source>
        <strain evidence="6 8">FSL L7-1523</strain>
    </source>
</reference>
<dbReference type="RefSeq" id="WP_118907441.1">
    <property type="nucleotide sequence ID" value="NZ_CP011102.1"/>
</dbReference>
<proteinExistence type="inferred from homology"/>
<dbReference type="KEGG" id="lwi:UE46_04660"/>
<feature type="domain" description="Acyltransferase 3" evidence="4">
    <location>
        <begin position="5"/>
        <end position="302"/>
    </location>
</feature>
<dbReference type="Proteomes" id="UP000223060">
    <property type="component" value="Chromosome"/>
</dbReference>
<comment type="subcellular location">
    <subcellularLocation>
        <location evidence="1">Membrane</location>
    </subcellularLocation>
</comment>
<feature type="transmembrane region" description="Helical" evidence="3">
    <location>
        <begin position="7"/>
        <end position="25"/>
    </location>
</feature>
<comment type="similarity">
    <text evidence="2">Belongs to the acyltransferase 3 family.</text>
</comment>
<feature type="transmembrane region" description="Helical" evidence="3">
    <location>
        <begin position="259"/>
        <end position="278"/>
    </location>
</feature>
<dbReference type="EMBL" id="CP011102">
    <property type="protein sequence ID" value="AQY50389.1"/>
    <property type="molecule type" value="Genomic_DNA"/>
</dbReference>
<feature type="transmembrane region" description="Helical" evidence="3">
    <location>
        <begin position="160"/>
        <end position="179"/>
    </location>
</feature>
<name>A0A1S7FSP6_9LIST</name>
<evidence type="ECO:0000313" key="7">
    <source>
        <dbReference type="Proteomes" id="UP000223060"/>
    </source>
</evidence>
<keyword evidence="3" id="KW-0472">Membrane</keyword>
<dbReference type="AlphaFoldDB" id="A0A1S7FSP6"/>
<feature type="transmembrane region" description="Helical" evidence="3">
    <location>
        <begin position="191"/>
        <end position="211"/>
    </location>
</feature>
<evidence type="ECO:0000256" key="3">
    <source>
        <dbReference type="SAM" id="Phobius"/>
    </source>
</evidence>
<evidence type="ECO:0000313" key="6">
    <source>
        <dbReference type="EMBL" id="MBC1501437.1"/>
    </source>
</evidence>
<dbReference type="InterPro" id="IPR052734">
    <property type="entry name" value="Nod_factor_acetyltransferase"/>
</dbReference>
<keyword evidence="6" id="KW-0012">Acyltransferase</keyword>
<feature type="transmembrane region" description="Helical" evidence="3">
    <location>
        <begin position="109"/>
        <end position="130"/>
    </location>
</feature>
<dbReference type="EMBL" id="JAARRL010000022">
    <property type="protein sequence ID" value="MBC1501437.1"/>
    <property type="molecule type" value="Genomic_DNA"/>
</dbReference>
<keyword evidence="3" id="KW-1133">Transmembrane helix</keyword>
<feature type="transmembrane region" description="Helical" evidence="3">
    <location>
        <begin position="290"/>
        <end position="313"/>
    </location>
</feature>
<dbReference type="Pfam" id="PF01757">
    <property type="entry name" value="Acyl_transf_3"/>
    <property type="match status" value="1"/>
</dbReference>
<dbReference type="Proteomes" id="UP000564536">
    <property type="component" value="Unassembled WGS sequence"/>
</dbReference>
<evidence type="ECO:0000256" key="2">
    <source>
        <dbReference type="ARBA" id="ARBA00007400"/>
    </source>
</evidence>
<feature type="transmembrane region" description="Helical" evidence="3">
    <location>
        <begin position="137"/>
        <end position="154"/>
    </location>
</feature>
<reference evidence="5" key="2">
    <citation type="submission" date="2015-03" db="EMBL/GenBank/DDBJ databases">
        <authorList>
            <person name="Murphy D."/>
        </authorList>
    </citation>
    <scope>NUCLEOTIDE SEQUENCE [LARGE SCALE GENOMIC DNA]</scope>
    <source>
        <strain evidence="5">WS 4560</strain>
    </source>
</reference>
<organism evidence="5 7">
    <name type="scientific">Listeria weihenstephanensis</name>
    <dbReference type="NCBI Taxonomy" id="1006155"/>
    <lineage>
        <taxon>Bacteria</taxon>
        <taxon>Bacillati</taxon>
        <taxon>Bacillota</taxon>
        <taxon>Bacilli</taxon>
        <taxon>Bacillales</taxon>
        <taxon>Listeriaceae</taxon>
        <taxon>Listeria</taxon>
    </lineage>
</organism>
<evidence type="ECO:0000256" key="1">
    <source>
        <dbReference type="ARBA" id="ARBA00004370"/>
    </source>
</evidence>
<dbReference type="PANTHER" id="PTHR37312:SF1">
    <property type="entry name" value="MEMBRANE-BOUND ACYLTRANSFERASE YKRP-RELATED"/>
    <property type="match status" value="1"/>
</dbReference>
<keyword evidence="3" id="KW-0812">Transmembrane</keyword>
<evidence type="ECO:0000313" key="8">
    <source>
        <dbReference type="Proteomes" id="UP000564536"/>
    </source>
</evidence>
<dbReference type="InterPro" id="IPR002656">
    <property type="entry name" value="Acyl_transf_3_dom"/>
</dbReference>
<evidence type="ECO:0000259" key="4">
    <source>
        <dbReference type="Pfam" id="PF01757"/>
    </source>
</evidence>
<keyword evidence="7" id="KW-1185">Reference proteome</keyword>
<evidence type="ECO:0000313" key="5">
    <source>
        <dbReference type="EMBL" id="AQY50389.1"/>
    </source>
</evidence>
<gene>
    <name evidence="6" type="ORF">HB943_12560</name>
    <name evidence="5" type="ORF">UE46_04660</name>
</gene>
<protein>
    <submittedName>
        <fullName evidence="6">Acyltransferase family protein</fullName>
    </submittedName>
</protein>
<dbReference type="PANTHER" id="PTHR37312">
    <property type="entry name" value="MEMBRANE-BOUND ACYLTRANSFERASE YKRP-RELATED"/>
    <property type="match status" value="1"/>
</dbReference>
<feature type="transmembrane region" description="Helical" evidence="3">
    <location>
        <begin position="69"/>
        <end position="89"/>
    </location>
</feature>
<sequence>MKRIEWLDVAKGLGIFLVVWGHFYATDSVKIWIYGFHMPLFFFLSGYTFQVRQSSLGTYIRKKSRNLLVPFFVFQAITALIMFGFQFIYEKAQYPFSWMEFYFLNGEVGFNSPLWFLVVLFEVEILFFCFKKYLPKWSWLVLITVIGLAILSTLDQGIRWPLGIKIIPVAFLFYWVGLISRERKLFQRKWFLSWWTLASCFGLYVLTMYANNYKIVTLRSMDIGQPVVFFIGALLGIFAICLLAVRLQHIRILSFYGKNSLVILCTHYYFLILYANAIHLITGQPAISSYPISITLGLTIFTFLLYGGMFLLLRKRSIAQYIWIR</sequence>
<feature type="transmembrane region" description="Helical" evidence="3">
    <location>
        <begin position="223"/>
        <end position="247"/>
    </location>
</feature>
<reference evidence="7" key="1">
    <citation type="submission" date="2015-03" db="EMBL/GenBank/DDBJ databases">
        <authorList>
            <person name="Ferrari E."/>
            <person name="Walter M.C."/>
            <person name="Huptas C."/>
            <person name="Scherer S."/>
            <person name="Mueller-Herbst S."/>
        </authorList>
    </citation>
    <scope>NUCLEOTIDE SEQUENCE [LARGE SCALE GENOMIC DNA]</scope>
    <source>
        <strain evidence="7">LWP01</strain>
    </source>
</reference>
<keyword evidence="6" id="KW-0808">Transferase</keyword>
<accession>A0A1S7FSP6</accession>
<feature type="transmembrane region" description="Helical" evidence="3">
    <location>
        <begin position="31"/>
        <end position="49"/>
    </location>
</feature>
<dbReference type="GO" id="GO:0016747">
    <property type="term" value="F:acyltransferase activity, transferring groups other than amino-acyl groups"/>
    <property type="evidence" value="ECO:0007669"/>
    <property type="project" value="InterPro"/>
</dbReference>